<comment type="caution">
    <text evidence="1">The sequence shown here is derived from an EMBL/GenBank/DDBJ whole genome shotgun (WGS) entry which is preliminary data.</text>
</comment>
<reference evidence="1 2" key="1">
    <citation type="submission" date="2020-02" db="EMBL/GenBank/DDBJ databases">
        <title>Genome sequence of strain CCNWXJ40-4.</title>
        <authorList>
            <person name="Gao J."/>
            <person name="Sun J."/>
        </authorList>
    </citation>
    <scope>NUCLEOTIDE SEQUENCE [LARGE SCALE GENOMIC DNA]</scope>
    <source>
        <strain evidence="1 2">CCNWXJ 40-4</strain>
    </source>
</reference>
<proteinExistence type="predicted"/>
<evidence type="ECO:0000313" key="2">
    <source>
        <dbReference type="Proteomes" id="UP001642900"/>
    </source>
</evidence>
<keyword evidence="2" id="KW-1185">Reference proteome</keyword>
<dbReference type="Proteomes" id="UP001642900">
    <property type="component" value="Unassembled WGS sequence"/>
</dbReference>
<evidence type="ECO:0000313" key="1">
    <source>
        <dbReference type="EMBL" id="NGO51890.1"/>
    </source>
</evidence>
<gene>
    <name evidence="1" type="ORF">G6N73_11975</name>
</gene>
<protein>
    <submittedName>
        <fullName evidence="1">Uncharacterized protein</fullName>
    </submittedName>
</protein>
<dbReference type="RefSeq" id="WP_165027797.1">
    <property type="nucleotide sequence ID" value="NZ_JAAKZF010000012.1"/>
</dbReference>
<dbReference type="EMBL" id="JAAKZF010000012">
    <property type="protein sequence ID" value="NGO51890.1"/>
    <property type="molecule type" value="Genomic_DNA"/>
</dbReference>
<name>A0A6G4WCM5_9HYPH</name>
<dbReference type="AlphaFoldDB" id="A0A6G4WCM5"/>
<sequence length="77" mass="8304">MPSPYTGEKALRELSRVHAAQLAAYATARLKLQRPDLLTPRNRARLAAADAALAEIRGLLLKPNNNGAGELALEQKS</sequence>
<accession>A0A6G4WCM5</accession>
<organism evidence="1 2">
    <name type="scientific">Allomesorhizobium camelthorni</name>
    <dbReference type="NCBI Taxonomy" id="475069"/>
    <lineage>
        <taxon>Bacteria</taxon>
        <taxon>Pseudomonadati</taxon>
        <taxon>Pseudomonadota</taxon>
        <taxon>Alphaproteobacteria</taxon>
        <taxon>Hyphomicrobiales</taxon>
        <taxon>Phyllobacteriaceae</taxon>
        <taxon>Allomesorhizobium</taxon>
    </lineage>
</organism>